<gene>
    <name evidence="3" type="ORF">EDB92DRAFT_1943833</name>
</gene>
<dbReference type="InterPro" id="IPR003615">
    <property type="entry name" value="HNH_nuc"/>
</dbReference>
<feature type="region of interest" description="Disordered" evidence="1">
    <location>
        <begin position="376"/>
        <end position="396"/>
    </location>
</feature>
<evidence type="ECO:0000259" key="2">
    <source>
        <dbReference type="Pfam" id="PF13391"/>
    </source>
</evidence>
<organism evidence="3 4">
    <name type="scientific">Lactarius akahatsu</name>
    <dbReference type="NCBI Taxonomy" id="416441"/>
    <lineage>
        <taxon>Eukaryota</taxon>
        <taxon>Fungi</taxon>
        <taxon>Dikarya</taxon>
        <taxon>Basidiomycota</taxon>
        <taxon>Agaricomycotina</taxon>
        <taxon>Agaricomycetes</taxon>
        <taxon>Russulales</taxon>
        <taxon>Russulaceae</taxon>
        <taxon>Lactarius</taxon>
    </lineage>
</organism>
<evidence type="ECO:0000313" key="4">
    <source>
        <dbReference type="Proteomes" id="UP001201163"/>
    </source>
</evidence>
<comment type="caution">
    <text evidence="3">The sequence shown here is derived from an EMBL/GenBank/DDBJ whole genome shotgun (WGS) entry which is preliminary data.</text>
</comment>
<evidence type="ECO:0000256" key="1">
    <source>
        <dbReference type="SAM" id="MobiDB-lite"/>
    </source>
</evidence>
<accession>A0AAD4QF98</accession>
<reference evidence="3" key="1">
    <citation type="submission" date="2022-01" db="EMBL/GenBank/DDBJ databases">
        <title>Comparative genomics reveals a dynamic genome evolution in the ectomycorrhizal milk-cap (Lactarius) mushrooms.</title>
        <authorList>
            <consortium name="DOE Joint Genome Institute"/>
            <person name="Lebreton A."/>
            <person name="Tang N."/>
            <person name="Kuo A."/>
            <person name="LaButti K."/>
            <person name="Drula E."/>
            <person name="Barry K."/>
            <person name="Clum A."/>
            <person name="Lipzen A."/>
            <person name="Mousain D."/>
            <person name="Ng V."/>
            <person name="Wang R."/>
            <person name="Wang X."/>
            <person name="Dai Y."/>
            <person name="Henrissat B."/>
            <person name="Grigoriev I.V."/>
            <person name="Guerin-Laguette A."/>
            <person name="Yu F."/>
            <person name="Martin F.M."/>
        </authorList>
    </citation>
    <scope>NUCLEOTIDE SEQUENCE</scope>
    <source>
        <strain evidence="3">QP</strain>
    </source>
</reference>
<dbReference type="EMBL" id="JAKELL010000014">
    <property type="protein sequence ID" value="KAH8994522.1"/>
    <property type="molecule type" value="Genomic_DNA"/>
</dbReference>
<evidence type="ECO:0000313" key="3">
    <source>
        <dbReference type="EMBL" id="KAH8994522.1"/>
    </source>
</evidence>
<dbReference type="Pfam" id="PF13391">
    <property type="entry name" value="HNH_2"/>
    <property type="match status" value="1"/>
</dbReference>
<keyword evidence="4" id="KW-1185">Reference proteome</keyword>
<protein>
    <recommendedName>
        <fullName evidence="2">HNH nuclease domain-containing protein</fullName>
    </recommendedName>
</protein>
<dbReference type="AlphaFoldDB" id="A0AAD4QF98"/>
<proteinExistence type="predicted"/>
<feature type="domain" description="HNH nuclease" evidence="2">
    <location>
        <begin position="114"/>
        <end position="184"/>
    </location>
</feature>
<name>A0AAD4QF98_9AGAM</name>
<dbReference type="Proteomes" id="UP001201163">
    <property type="component" value="Unassembled WGS sequence"/>
</dbReference>
<sequence>MVEIYLNVDGSRFPFLSIPLDDVQRLSIRPFKWLRYVLYSICGARGDLYARLGDPPVDYDSTELADHLIYFYEPSGHCIFIDHEGLNDRLTSTDQTPRRENFRKEILARDKEFCVVTREPANDCDAAHLIPRSKTDKYIRRVVEDRSSLYGGTTPMIRSIDVIENGVLLIVDLHRKLGRGDVAFLKTPNYGLDPIDIPRVEPSDRQGPVPADHFTLHRLKKPPGYDPARIAAIASTGSLHHDIAFTLGLNVDALFRSTDLLPAAIILDYVYGIAAYKQWNSKRDDKAFHGVIGYYRNELYVDNPAASPSPSTDNYEDEVHDPTNVPGNLVDCHDPDHVPTTSSRYASTRTGDEMAKAMDDLNAVLMLVRGITPEEAAKRRERRMEEEELKAQEASRSKVMEWMRTTDVGSL</sequence>